<gene>
    <name evidence="5" type="ORF">KEF85_05635</name>
</gene>
<keyword evidence="1" id="KW-0805">Transcription regulation</keyword>
<dbReference type="PANTHER" id="PTHR40661">
    <property type="match status" value="1"/>
</dbReference>
<dbReference type="InterPro" id="IPR036286">
    <property type="entry name" value="LexA/Signal_pep-like_sf"/>
</dbReference>
<evidence type="ECO:0000313" key="5">
    <source>
        <dbReference type="EMBL" id="QWF71939.1"/>
    </source>
</evidence>
<dbReference type="InterPro" id="IPR001387">
    <property type="entry name" value="Cro/C1-type_HTH"/>
</dbReference>
<evidence type="ECO:0000259" key="4">
    <source>
        <dbReference type="PROSITE" id="PS50943"/>
    </source>
</evidence>
<feature type="domain" description="HTH cro/C1-type" evidence="4">
    <location>
        <begin position="11"/>
        <end position="39"/>
    </location>
</feature>
<dbReference type="RefSeq" id="WP_215583816.1">
    <property type="nucleotide sequence ID" value="NZ_CP073754.1"/>
</dbReference>
<evidence type="ECO:0000313" key="6">
    <source>
        <dbReference type="Proteomes" id="UP000676649"/>
    </source>
</evidence>
<sequence>MTIKEIRTENLVLLLKQSQLTQAEFAKKVGTSAAYISQILSSKIRRYMGDMVARNIEMAFGLYKGWMDQRHDTALIDFGRSINPEIPANAEFIGDLETWDDGAPLAQGEIVLPRFPDSTQLAGIGLPNMRKLPIPILRFSKASLKQLGIEEKNIKCLNISGNSMAPVLPEGTILGVDISKTAITDGDLYAIDHAGSLRVKMIYKMVSGGIRLRSYNIQEWPDELIGLDEIKKVKIVGRVFWWTVLR</sequence>
<dbReference type="InterPro" id="IPR010982">
    <property type="entry name" value="Lambda_DNA-bd_dom_sf"/>
</dbReference>
<keyword evidence="6" id="KW-1185">Reference proteome</keyword>
<dbReference type="EMBL" id="CP073754">
    <property type="protein sequence ID" value="QWF71939.1"/>
    <property type="molecule type" value="Genomic_DNA"/>
</dbReference>
<keyword evidence="2" id="KW-0238">DNA-binding</keyword>
<name>A0A975MQK0_9GAMM</name>
<accession>A0A975MQK0</accession>
<evidence type="ECO:0000256" key="2">
    <source>
        <dbReference type="ARBA" id="ARBA00023125"/>
    </source>
</evidence>
<dbReference type="CDD" id="cd06529">
    <property type="entry name" value="S24_LexA-like"/>
    <property type="match status" value="1"/>
</dbReference>
<dbReference type="AlphaFoldDB" id="A0A975MQK0"/>
<dbReference type="KEGG" id="mpad:KEF85_05635"/>
<dbReference type="Gene3D" id="1.10.260.40">
    <property type="entry name" value="lambda repressor-like DNA-binding domains"/>
    <property type="match status" value="1"/>
</dbReference>
<dbReference type="Pfam" id="PF00717">
    <property type="entry name" value="Peptidase_S24"/>
    <property type="match status" value="1"/>
</dbReference>
<organism evidence="5 6">
    <name type="scientific">Methylomonas paludis</name>
    <dbReference type="NCBI Taxonomy" id="1173101"/>
    <lineage>
        <taxon>Bacteria</taxon>
        <taxon>Pseudomonadati</taxon>
        <taxon>Pseudomonadota</taxon>
        <taxon>Gammaproteobacteria</taxon>
        <taxon>Methylococcales</taxon>
        <taxon>Methylococcaceae</taxon>
        <taxon>Methylomonas</taxon>
    </lineage>
</organism>
<dbReference type="InterPro" id="IPR039418">
    <property type="entry name" value="LexA-like"/>
</dbReference>
<dbReference type="CDD" id="cd00093">
    <property type="entry name" value="HTH_XRE"/>
    <property type="match status" value="1"/>
</dbReference>
<dbReference type="GO" id="GO:0003677">
    <property type="term" value="F:DNA binding"/>
    <property type="evidence" value="ECO:0007669"/>
    <property type="project" value="UniProtKB-KW"/>
</dbReference>
<evidence type="ECO:0000256" key="1">
    <source>
        <dbReference type="ARBA" id="ARBA00023015"/>
    </source>
</evidence>
<evidence type="ECO:0000256" key="3">
    <source>
        <dbReference type="ARBA" id="ARBA00023163"/>
    </source>
</evidence>
<dbReference type="PANTHER" id="PTHR40661:SF2">
    <property type="entry name" value="HTH-TYPE TRANSCRIPTIONAL REGULATOR PRTR"/>
    <property type="match status" value="1"/>
</dbReference>
<protein>
    <submittedName>
        <fullName evidence="5">Helix-turn-helix transcriptional regulator</fullName>
    </submittedName>
</protein>
<dbReference type="SUPFAM" id="SSF47413">
    <property type="entry name" value="lambda repressor-like DNA-binding domains"/>
    <property type="match status" value="1"/>
</dbReference>
<dbReference type="PROSITE" id="PS50943">
    <property type="entry name" value="HTH_CROC1"/>
    <property type="match status" value="1"/>
</dbReference>
<dbReference type="InterPro" id="IPR015927">
    <property type="entry name" value="Peptidase_S24_S26A/B/C"/>
</dbReference>
<reference evidence="5" key="1">
    <citation type="submission" date="2021-04" db="EMBL/GenBank/DDBJ databases">
        <title>Draft genome sequence data of methanotrophic Methylovulum sp. strain S1L and Methylomonas sp. strain S2AM isolated from boreal lake water columns.</title>
        <authorList>
            <person name="Rissanen A.J."/>
            <person name="Mangayil R."/>
            <person name="Svenning M.M."/>
            <person name="Khanongnuch R."/>
        </authorList>
    </citation>
    <scope>NUCLEOTIDE SEQUENCE</scope>
    <source>
        <strain evidence="5">S2AM</strain>
    </source>
</reference>
<proteinExistence type="predicted"/>
<keyword evidence="3" id="KW-0804">Transcription</keyword>
<dbReference type="SUPFAM" id="SSF51306">
    <property type="entry name" value="LexA/Signal peptidase"/>
    <property type="match status" value="1"/>
</dbReference>
<dbReference type="Gene3D" id="2.10.109.10">
    <property type="entry name" value="Umud Fragment, subunit A"/>
    <property type="match status" value="1"/>
</dbReference>
<dbReference type="Proteomes" id="UP000676649">
    <property type="component" value="Chromosome"/>
</dbReference>